<organism evidence="3 4">
    <name type="scientific">Gordonia jinhuaensis</name>
    <dbReference type="NCBI Taxonomy" id="1517702"/>
    <lineage>
        <taxon>Bacteria</taxon>
        <taxon>Bacillati</taxon>
        <taxon>Actinomycetota</taxon>
        <taxon>Actinomycetes</taxon>
        <taxon>Mycobacteriales</taxon>
        <taxon>Gordoniaceae</taxon>
        <taxon>Gordonia</taxon>
    </lineage>
</organism>
<feature type="compositionally biased region" description="Polar residues" evidence="1">
    <location>
        <begin position="40"/>
        <end position="54"/>
    </location>
</feature>
<dbReference type="EMBL" id="BMGC01000005">
    <property type="protein sequence ID" value="GGB23830.1"/>
    <property type="molecule type" value="Genomic_DNA"/>
</dbReference>
<feature type="signal peptide" evidence="2">
    <location>
        <begin position="1"/>
        <end position="32"/>
    </location>
</feature>
<comment type="caution">
    <text evidence="3">The sequence shown here is derived from an EMBL/GenBank/DDBJ whole genome shotgun (WGS) entry which is preliminary data.</text>
</comment>
<dbReference type="RefSeq" id="WP_188585508.1">
    <property type="nucleotide sequence ID" value="NZ_BMGC01000005.1"/>
</dbReference>
<feature type="region of interest" description="Disordered" evidence="1">
    <location>
        <begin position="33"/>
        <end position="54"/>
    </location>
</feature>
<evidence type="ECO:0000313" key="4">
    <source>
        <dbReference type="Proteomes" id="UP000621454"/>
    </source>
</evidence>
<evidence type="ECO:0000313" key="3">
    <source>
        <dbReference type="EMBL" id="GGB23830.1"/>
    </source>
</evidence>
<keyword evidence="4" id="KW-1185">Reference proteome</keyword>
<keyword evidence="2" id="KW-0732">Signal</keyword>
<sequence length="243" mass="25752">MRTQQKRWRRFGIAAAVTAVVAMVAVAPNAAAAPNTPVTSHNHSATAGNTTAHTPRSLTSLATIPLRSSADFTYLIAYSFGNRVAPGQDTTRTVGAPGPVNEALADTVAEVRGHRDIPVYAQTEIADVLAAKYHMRNVIAIGPEKNHDGTLIYLSTDGVAAKVAAMRAATESTDVAGVIAFQDHLWRATYTSIANGINAFAPAGIAMPSTYDPQSGQQWTRSALAYLPTDYLGRAALVPRLLR</sequence>
<feature type="chain" id="PRO_5037226936" evidence="2">
    <location>
        <begin position="33"/>
        <end position="243"/>
    </location>
</feature>
<protein>
    <submittedName>
        <fullName evidence="3">Uncharacterized protein</fullName>
    </submittedName>
</protein>
<evidence type="ECO:0000256" key="2">
    <source>
        <dbReference type="SAM" id="SignalP"/>
    </source>
</evidence>
<gene>
    <name evidence="3" type="ORF">GCM10011489_10110</name>
</gene>
<proteinExistence type="predicted"/>
<name>A0A916T008_9ACTN</name>
<accession>A0A916T008</accession>
<dbReference type="Proteomes" id="UP000621454">
    <property type="component" value="Unassembled WGS sequence"/>
</dbReference>
<dbReference type="AlphaFoldDB" id="A0A916T008"/>
<reference evidence="3" key="2">
    <citation type="submission" date="2020-09" db="EMBL/GenBank/DDBJ databases">
        <authorList>
            <person name="Sun Q."/>
            <person name="Zhou Y."/>
        </authorList>
    </citation>
    <scope>NUCLEOTIDE SEQUENCE</scope>
    <source>
        <strain evidence="3">CGMCC 1.12827</strain>
    </source>
</reference>
<evidence type="ECO:0000256" key="1">
    <source>
        <dbReference type="SAM" id="MobiDB-lite"/>
    </source>
</evidence>
<reference evidence="3" key="1">
    <citation type="journal article" date="2014" name="Int. J. Syst. Evol. Microbiol.">
        <title>Complete genome sequence of Corynebacterium casei LMG S-19264T (=DSM 44701T), isolated from a smear-ripened cheese.</title>
        <authorList>
            <consortium name="US DOE Joint Genome Institute (JGI-PGF)"/>
            <person name="Walter F."/>
            <person name="Albersmeier A."/>
            <person name="Kalinowski J."/>
            <person name="Ruckert C."/>
        </authorList>
    </citation>
    <scope>NUCLEOTIDE SEQUENCE</scope>
    <source>
        <strain evidence="3">CGMCC 1.12827</strain>
    </source>
</reference>